<dbReference type="Proteomes" id="UP001500840">
    <property type="component" value="Unassembled WGS sequence"/>
</dbReference>
<dbReference type="InterPro" id="IPR009014">
    <property type="entry name" value="Transketo_C/PFOR_II"/>
</dbReference>
<keyword evidence="4 5" id="KW-0456">Lyase</keyword>
<dbReference type="NCBIfam" id="NF003617">
    <property type="entry name" value="PRK05261.1-2"/>
    <property type="match status" value="1"/>
</dbReference>
<proteinExistence type="inferred from homology"/>
<evidence type="ECO:0000256" key="2">
    <source>
        <dbReference type="ARBA" id="ARBA00005623"/>
    </source>
</evidence>
<evidence type="ECO:0000256" key="4">
    <source>
        <dbReference type="ARBA" id="ARBA00023239"/>
    </source>
</evidence>
<dbReference type="NCBIfam" id="NF003619">
    <property type="entry name" value="PRK05261.1-4"/>
    <property type="match status" value="1"/>
</dbReference>
<evidence type="ECO:0000313" key="9">
    <source>
        <dbReference type="Proteomes" id="UP001500840"/>
    </source>
</evidence>
<dbReference type="PIRSF" id="PIRSF017245">
    <property type="entry name" value="Phosphoketolase"/>
    <property type="match status" value="1"/>
</dbReference>
<dbReference type="PANTHER" id="PTHR31273:SF0">
    <property type="entry name" value="PHOSPHOKETOLASE-RELATED"/>
    <property type="match status" value="1"/>
</dbReference>
<evidence type="ECO:0000256" key="5">
    <source>
        <dbReference type="HAMAP-Rule" id="MF_01403"/>
    </source>
</evidence>
<evidence type="ECO:0000256" key="1">
    <source>
        <dbReference type="ARBA" id="ARBA00001964"/>
    </source>
</evidence>
<dbReference type="PANTHER" id="PTHR31273">
    <property type="entry name" value="PHOSPHOKETOLASE-RELATED"/>
    <property type="match status" value="1"/>
</dbReference>
<protein>
    <recommendedName>
        <fullName evidence="5">Probable phosphoketolase</fullName>
        <ecNumber evidence="5">4.1.2.-</ecNumber>
    </recommendedName>
</protein>
<dbReference type="InterPro" id="IPR018970">
    <property type="entry name" value="Xul5P/Fru6P_PKetolase_N"/>
</dbReference>
<dbReference type="InterPro" id="IPR019789">
    <property type="entry name" value="Xul5P/Fru6P_PKetolase_ThDP_BS"/>
</dbReference>
<reference evidence="9" key="1">
    <citation type="journal article" date="2019" name="Int. J. Syst. Evol. Microbiol.">
        <title>The Global Catalogue of Microorganisms (GCM) 10K type strain sequencing project: providing services to taxonomists for standard genome sequencing and annotation.</title>
        <authorList>
            <consortium name="The Broad Institute Genomics Platform"/>
            <consortium name="The Broad Institute Genome Sequencing Center for Infectious Disease"/>
            <person name="Wu L."/>
            <person name="Ma J."/>
        </authorList>
    </citation>
    <scope>NUCLEOTIDE SEQUENCE [LARGE SCALE GENOMIC DNA]</scope>
    <source>
        <strain evidence="9">JCM 17759</strain>
    </source>
</reference>
<dbReference type="PROSITE" id="PS60003">
    <property type="entry name" value="PHOSPHOKETOLASE_2"/>
    <property type="match status" value="1"/>
</dbReference>
<dbReference type="NCBIfam" id="NF003616">
    <property type="entry name" value="PRK05261.1-1"/>
    <property type="match status" value="1"/>
</dbReference>
<accession>A0ABP8MVT0</accession>
<evidence type="ECO:0000259" key="7">
    <source>
        <dbReference type="Pfam" id="PF09364"/>
    </source>
</evidence>
<comment type="cofactor">
    <cofactor evidence="1 5">
        <name>thiamine diphosphate</name>
        <dbReference type="ChEBI" id="CHEBI:58937"/>
    </cofactor>
</comment>
<evidence type="ECO:0000256" key="3">
    <source>
        <dbReference type="ARBA" id="ARBA00023052"/>
    </source>
</evidence>
<dbReference type="InterPro" id="IPR005593">
    <property type="entry name" value="Xul5P/Fru6P_PKetolase"/>
</dbReference>
<dbReference type="InterPro" id="IPR019790">
    <property type="entry name" value="Xul5P/Fru6P_PKetolase_CS"/>
</dbReference>
<dbReference type="SUPFAM" id="SSF52518">
    <property type="entry name" value="Thiamin diphosphate-binding fold (THDP-binding)"/>
    <property type="match status" value="2"/>
</dbReference>
<dbReference type="InterPro" id="IPR029061">
    <property type="entry name" value="THDP-binding"/>
</dbReference>
<name>A0ABP8MVT0_9BACT</name>
<dbReference type="EMBL" id="BAABGA010000039">
    <property type="protein sequence ID" value="GAA4456987.1"/>
    <property type="molecule type" value="Genomic_DNA"/>
</dbReference>
<dbReference type="HAMAP" id="MF_01403">
    <property type="entry name" value="Phosphoketolase"/>
    <property type="match status" value="1"/>
</dbReference>
<comment type="similarity">
    <text evidence="2 5">Belongs to the XFP family.</text>
</comment>
<keyword evidence="3 5" id="KW-0786">Thiamine pyrophosphate</keyword>
<dbReference type="NCBIfam" id="NF003621">
    <property type="entry name" value="PRK05261.1-6"/>
    <property type="match status" value="1"/>
</dbReference>
<dbReference type="EC" id="4.1.2.-" evidence="5"/>
<dbReference type="CDD" id="cd02011">
    <property type="entry name" value="TPP_PK"/>
    <property type="match status" value="1"/>
</dbReference>
<sequence>MTTLTSSPPLSPELLQTIDAYWRAANYLSVGQIYLYDNPLLKRPLQLSDVKNMLLGHWGTTPGQNFIYAHLNRVIKQYDLDMIYVSGPGHGGPSVVANTYLEGTYSEIYPEISLDEEGLRKLFIQFSFPGGIPSHASPECPGSIHEGGELGYSLSHSFGAVFDNPDLIVACVVGDGEAETGPLATAWHSNKFLDPATDGVVLPILHLNGYKIANPTILARIEHEELEQLFRGYGWTPYFVEGDDPKSMHEAMAATMDIVVEQIKGIQHNARVNGDLTRPRWPMIVLKSPKGWTGPKVIDGVPNEGTFHAHQVPLRELAKHPEHLQQLEAWLRSYRPEELFDENGRLKPEIAELAPIGDRRMGANPHANGGKLLRDLKLPNYRDYAVHVPQPGIMGIGDTHELGRFIRDVVELNDTQKNFRVFGPDETVSNGLEAVLNVTNRQWDARTVPGDESLAPTGRVMEMLSEHQCEGWLEGYLLTGRHGLFNCYEAFIHIVDSMFNQHAKWLKVTNHLPWRHKIASLNYLLASHVWRQDHNGFTHQDPGFIDHVVNKKAEVVRVYLPPDANCLLSVMDHCLRSRHYVNVVIAGKHPAPQWLTIEAAEKHCAAGISIWQWASNDDGGDPDVVMACAGDVPTLETLAAVSIMREHLPELKIRVVNVVDLMKLQPESEHPHGLSDADFDALFTTTKPVIFAFHAYPWLIHRLTYRRTNHDQFHVRGYKEEGTITTPFDMTVMNNLDRFDLVMDTIDRLPQTGKKGAMLKQKLAEKLVQHKQYICRHGQDMPEIRDWKWSPQP</sequence>
<evidence type="ECO:0000259" key="6">
    <source>
        <dbReference type="Pfam" id="PF09363"/>
    </source>
</evidence>
<dbReference type="Pfam" id="PF09363">
    <property type="entry name" value="XFP_C"/>
    <property type="match status" value="1"/>
</dbReference>
<dbReference type="Gene3D" id="3.40.50.920">
    <property type="match status" value="1"/>
</dbReference>
<dbReference type="InterPro" id="IPR023962">
    <property type="entry name" value="Phosphoketolase"/>
</dbReference>
<dbReference type="RefSeq" id="WP_345323777.1">
    <property type="nucleotide sequence ID" value="NZ_BAABGA010000039.1"/>
</dbReference>
<feature type="domain" description="Xylulose 5-phosphate/Fructose 6-phosphate phosphoketolase N-terminal" evidence="7">
    <location>
        <begin position="10"/>
        <end position="371"/>
    </location>
</feature>
<organism evidence="8 9">
    <name type="scientific">Novipirellula rosea</name>
    <dbReference type="NCBI Taxonomy" id="1031540"/>
    <lineage>
        <taxon>Bacteria</taxon>
        <taxon>Pseudomonadati</taxon>
        <taxon>Planctomycetota</taxon>
        <taxon>Planctomycetia</taxon>
        <taxon>Pirellulales</taxon>
        <taxon>Pirellulaceae</taxon>
        <taxon>Novipirellula</taxon>
    </lineage>
</organism>
<comment type="caution">
    <text evidence="8">The sequence shown here is derived from an EMBL/GenBank/DDBJ whole genome shotgun (WGS) entry which is preliminary data.</text>
</comment>
<dbReference type="Pfam" id="PF09364">
    <property type="entry name" value="XFP_N"/>
    <property type="match status" value="1"/>
</dbReference>
<keyword evidence="9" id="KW-1185">Reference proteome</keyword>
<dbReference type="Pfam" id="PF03894">
    <property type="entry name" value="XFP"/>
    <property type="match status" value="1"/>
</dbReference>
<dbReference type="PROSITE" id="PS60002">
    <property type="entry name" value="PHOSPHOKETOLASE_1"/>
    <property type="match status" value="1"/>
</dbReference>
<feature type="domain" description="Xylulose 5-phosphate/Fructose 6-phosphate phosphoketolase C-terminal" evidence="6">
    <location>
        <begin position="588"/>
        <end position="789"/>
    </location>
</feature>
<gene>
    <name evidence="8" type="ORF">GCM10023156_33140</name>
</gene>
<dbReference type="Gene3D" id="3.40.50.970">
    <property type="match status" value="2"/>
</dbReference>
<evidence type="ECO:0000313" key="8">
    <source>
        <dbReference type="EMBL" id="GAA4456987.1"/>
    </source>
</evidence>
<dbReference type="InterPro" id="IPR018969">
    <property type="entry name" value="Xul5P/Fru6P_PKetolase_C"/>
</dbReference>